<evidence type="ECO:0000256" key="1">
    <source>
        <dbReference type="SAM" id="Phobius"/>
    </source>
</evidence>
<protein>
    <submittedName>
        <fullName evidence="2">Uncharacterized protein</fullName>
    </submittedName>
</protein>
<dbReference type="AlphaFoldDB" id="A0A0C5G9J3"/>
<dbReference type="EMBL" id="CP010849">
    <property type="protein sequence ID" value="AJP04989.1"/>
    <property type="molecule type" value="Genomic_DNA"/>
</dbReference>
<evidence type="ECO:0000313" key="2">
    <source>
        <dbReference type="EMBL" id="AJP04989.1"/>
    </source>
</evidence>
<name>A0A0C5G9J3_9ACTN</name>
<gene>
    <name evidence="2" type="ORF">TU94_29655</name>
</gene>
<keyword evidence="1" id="KW-1133">Transmembrane helix</keyword>
<dbReference type="PATRIC" id="fig|477245.3.peg.6310"/>
<dbReference type="KEGG" id="scw:TU94_29655"/>
<proteinExistence type="predicted"/>
<evidence type="ECO:0000313" key="3">
    <source>
        <dbReference type="Proteomes" id="UP000032234"/>
    </source>
</evidence>
<dbReference type="Proteomes" id="UP000032234">
    <property type="component" value="Chromosome"/>
</dbReference>
<keyword evidence="1" id="KW-0472">Membrane</keyword>
<keyword evidence="1" id="KW-0812">Transmembrane</keyword>
<feature type="transmembrane region" description="Helical" evidence="1">
    <location>
        <begin position="34"/>
        <end position="52"/>
    </location>
</feature>
<reference evidence="2 3" key="1">
    <citation type="submission" date="2015-02" db="EMBL/GenBank/DDBJ databases">
        <title>Genome sequence of thermotolerant Streptomyces cyaneogriseus subsp. Noncyanogenus NMWT1, the producer of nematocidal antibiotics nemadectin.</title>
        <authorList>
            <person name="Wang H."/>
            <person name="Li C."/>
            <person name="Xiang W."/>
            <person name="Wang X."/>
        </authorList>
    </citation>
    <scope>NUCLEOTIDE SEQUENCE [LARGE SCALE GENOMIC DNA]</scope>
    <source>
        <strain evidence="2 3">NMWT 1</strain>
    </source>
</reference>
<accession>A0A0C5G9J3</accession>
<keyword evidence="3" id="KW-1185">Reference proteome</keyword>
<dbReference type="STRING" id="477245.TU94_29655"/>
<sequence>MRRGRAWWPWAIGAAGIAVVVTVVVIVIDAGAQAAATSLSVLLSATAGLLSWSWHRSRPAAPATRAELDQAAEALAAMVRRQWTEEAAAQGLLDPHPLAVRWRSGQAEAGDHVRIVITSYSIHYTKLYDDKYFLADNAKLCLV</sequence>
<feature type="transmembrane region" description="Helical" evidence="1">
    <location>
        <begin position="7"/>
        <end position="28"/>
    </location>
</feature>
<dbReference type="RefSeq" id="WP_044386290.1">
    <property type="nucleotide sequence ID" value="NZ_CP010849.1"/>
</dbReference>
<organism evidence="2 3">
    <name type="scientific">Streptomyces cyaneogriseus subsp. noncyanogenus</name>
    <dbReference type="NCBI Taxonomy" id="477245"/>
    <lineage>
        <taxon>Bacteria</taxon>
        <taxon>Bacillati</taxon>
        <taxon>Actinomycetota</taxon>
        <taxon>Actinomycetes</taxon>
        <taxon>Kitasatosporales</taxon>
        <taxon>Streptomycetaceae</taxon>
        <taxon>Streptomyces</taxon>
    </lineage>
</organism>
<dbReference type="HOGENOM" id="CLU_1805047_0_0_11"/>